<dbReference type="SMART" id="SM00182">
    <property type="entry name" value="CULLIN"/>
    <property type="match status" value="1"/>
</dbReference>
<keyword evidence="6" id="KW-1133">Transmembrane helix</keyword>
<dbReference type="InterPro" id="IPR045093">
    <property type="entry name" value="Cullin"/>
</dbReference>
<evidence type="ECO:0000256" key="1">
    <source>
        <dbReference type="ARBA" id="ARBA00006019"/>
    </source>
</evidence>
<keyword evidence="9" id="KW-1185">Reference proteome</keyword>
<dbReference type="EMBL" id="JANBOJ010000005">
    <property type="protein sequence ID" value="KAJ1725441.1"/>
    <property type="molecule type" value="Genomic_DNA"/>
</dbReference>
<evidence type="ECO:0000313" key="9">
    <source>
        <dbReference type="Proteomes" id="UP001149813"/>
    </source>
</evidence>
<dbReference type="Gene3D" id="3.30.230.130">
    <property type="entry name" value="Cullin, Chain C, Domain 2"/>
    <property type="match status" value="1"/>
</dbReference>
<evidence type="ECO:0000256" key="3">
    <source>
        <dbReference type="ARBA" id="ARBA00022843"/>
    </source>
</evidence>
<feature type="transmembrane region" description="Helical" evidence="6">
    <location>
        <begin position="190"/>
        <end position="210"/>
    </location>
</feature>
<dbReference type="SUPFAM" id="SSF74788">
    <property type="entry name" value="Cullin repeat-like"/>
    <property type="match status" value="1"/>
</dbReference>
<dbReference type="FunFam" id="1.20.1310.10:FF:000002">
    <property type="entry name" value="cullin-3 isoform X1"/>
    <property type="match status" value="1"/>
</dbReference>
<dbReference type="Pfam" id="PF26557">
    <property type="entry name" value="Cullin_AB"/>
    <property type="match status" value="1"/>
</dbReference>
<evidence type="ECO:0000256" key="6">
    <source>
        <dbReference type="SAM" id="Phobius"/>
    </source>
</evidence>
<dbReference type="PANTHER" id="PTHR11932">
    <property type="entry name" value="CULLIN"/>
    <property type="match status" value="1"/>
</dbReference>
<comment type="similarity">
    <text evidence="1 4 5">Belongs to the cullin family.</text>
</comment>
<dbReference type="InterPro" id="IPR036388">
    <property type="entry name" value="WH-like_DNA-bd_sf"/>
</dbReference>
<evidence type="ECO:0000313" key="8">
    <source>
        <dbReference type="EMBL" id="KAJ1725441.1"/>
    </source>
</evidence>
<keyword evidence="3" id="KW-0832">Ubl conjugation</keyword>
<dbReference type="FunFam" id="1.10.10.10:FF:000050">
    <property type="entry name" value="Cullin 4B"/>
    <property type="match status" value="1"/>
</dbReference>
<dbReference type="InterPro" id="IPR016159">
    <property type="entry name" value="Cullin_repeat-like_dom_sf"/>
</dbReference>
<dbReference type="Proteomes" id="UP001149813">
    <property type="component" value="Unassembled WGS sequence"/>
</dbReference>
<sequence length="755" mass="86768">MWATKRSGSATGGGPQKKLVIKGLRSVPALPATYKQDTLGRLQSAVRAIQTSQPTSQGLEELYRDCESLCLHKFGSEIYEMLQAELESYTRGQLSEINSQAADSTTNRTVLGQAQIFWTGYIQQLDMIRCVFLYLDRTYVLQTANILSLWAMGLNTVKRYLVETDMKSRLIRLVIGEVSKERDRKEIDRTAVSALVNMFIELGLYVPFFMPGFIESTREYYQRESRRMVRGLVPVMVSDHMQIDEPLSGTMDVPRYLSHVNNRLEQESERIDSYLYADSKTVLLATVRMEMVEKHADRLLSSSFDAMADADMLTDLSNLYTLLAAVNRLDSLKKVWSSYIKKTGLRLVQAPDLDVSLVTELLTLKQRLDDILRESFQNNTMLVNALREAFGEFINTRRNMPAQLIARFIDQRMRAGSKSASMEDDLDELLDRVLVLFRFIQGKDMFEAYYKRDLAKRLLYNKSASIDTERSMLQKLRSECGAGFTNRLEGMYRDMEVSEDLATSFAEARASKGQDAISFHPSVLTLAFWPTYDQIQLVVPKQVDDAQEEFAEFYNAKHQGRNLQWQHNLGTCLLKVAFDEGVKELQLSIVQGTIMILFTEEDELDYMRIQQMTGLEDIELKRALQSLACGKYRVLTKDPKSRDVASSDRFSFNSQFKCPLVRVRISQIAVKEDDKDDRGVEEHVHQDRMVSIDAALIRIMKARRTLEHSALVTELMGQLRFNTSTSEVKERLETMIEREYILRDDNNHMLYHYIA</sequence>
<dbReference type="InterPro" id="IPR001373">
    <property type="entry name" value="Cullin_N"/>
</dbReference>
<dbReference type="InterPro" id="IPR016158">
    <property type="entry name" value="Cullin_homology"/>
</dbReference>
<feature type="domain" description="Cullin family profile" evidence="7">
    <location>
        <begin position="400"/>
        <end position="628"/>
    </location>
</feature>
<dbReference type="OrthoDB" id="27073at2759"/>
<evidence type="ECO:0000259" key="7">
    <source>
        <dbReference type="PROSITE" id="PS50069"/>
    </source>
</evidence>
<dbReference type="Gene3D" id="1.20.1310.10">
    <property type="entry name" value="Cullin Repeats"/>
    <property type="match status" value="4"/>
</dbReference>
<dbReference type="Gene3D" id="1.10.10.10">
    <property type="entry name" value="Winged helix-like DNA-binding domain superfamily/Winged helix DNA-binding domain"/>
    <property type="match status" value="1"/>
</dbReference>
<proteinExistence type="inferred from homology"/>
<dbReference type="GO" id="GO:0006511">
    <property type="term" value="P:ubiquitin-dependent protein catabolic process"/>
    <property type="evidence" value="ECO:0007669"/>
    <property type="project" value="InterPro"/>
</dbReference>
<dbReference type="SUPFAM" id="SSF46785">
    <property type="entry name" value="Winged helix' DNA-binding domain"/>
    <property type="match status" value="1"/>
</dbReference>
<dbReference type="SUPFAM" id="SSF75632">
    <property type="entry name" value="Cullin homology domain"/>
    <property type="match status" value="1"/>
</dbReference>
<gene>
    <name evidence="8" type="ORF">LPJ53_000371</name>
</gene>
<evidence type="ECO:0000256" key="4">
    <source>
        <dbReference type="PROSITE-ProRule" id="PRU00330"/>
    </source>
</evidence>
<dbReference type="Pfam" id="PF00888">
    <property type="entry name" value="Cullin"/>
    <property type="match status" value="1"/>
</dbReference>
<dbReference type="InterPro" id="IPR036317">
    <property type="entry name" value="Cullin_homology_sf"/>
</dbReference>
<dbReference type="SMART" id="SM00884">
    <property type="entry name" value="Cullin_Nedd8"/>
    <property type="match status" value="1"/>
</dbReference>
<dbReference type="InterPro" id="IPR036390">
    <property type="entry name" value="WH_DNA-bd_sf"/>
</dbReference>
<dbReference type="AlphaFoldDB" id="A0A9W8CV73"/>
<name>A0A9W8CV73_9FUNG</name>
<evidence type="ECO:0000256" key="2">
    <source>
        <dbReference type="ARBA" id="ARBA00022499"/>
    </source>
</evidence>
<dbReference type="PROSITE" id="PS50069">
    <property type="entry name" value="CULLIN_2"/>
    <property type="match status" value="1"/>
</dbReference>
<keyword evidence="6" id="KW-0472">Membrane</keyword>
<accession>A0A9W8CV73</accession>
<dbReference type="InterPro" id="IPR019559">
    <property type="entry name" value="Cullin_neddylation_domain"/>
</dbReference>
<protein>
    <recommendedName>
        <fullName evidence="7">Cullin family profile domain-containing protein</fullName>
    </recommendedName>
</protein>
<dbReference type="InterPro" id="IPR059120">
    <property type="entry name" value="Cullin-like_AB"/>
</dbReference>
<reference evidence="8" key="1">
    <citation type="submission" date="2022-07" db="EMBL/GenBank/DDBJ databases">
        <title>Phylogenomic reconstructions and comparative analyses of Kickxellomycotina fungi.</title>
        <authorList>
            <person name="Reynolds N.K."/>
            <person name="Stajich J.E."/>
            <person name="Barry K."/>
            <person name="Grigoriev I.V."/>
            <person name="Crous P."/>
            <person name="Smith M.E."/>
        </authorList>
    </citation>
    <scope>NUCLEOTIDE SEQUENCE</scope>
    <source>
        <strain evidence="8">NBRC 32514</strain>
    </source>
</reference>
<organism evidence="8 9">
    <name type="scientific">Coemansia erecta</name>
    <dbReference type="NCBI Taxonomy" id="147472"/>
    <lineage>
        <taxon>Eukaryota</taxon>
        <taxon>Fungi</taxon>
        <taxon>Fungi incertae sedis</taxon>
        <taxon>Zoopagomycota</taxon>
        <taxon>Kickxellomycotina</taxon>
        <taxon>Kickxellomycetes</taxon>
        <taxon>Kickxellales</taxon>
        <taxon>Kickxellaceae</taxon>
        <taxon>Coemansia</taxon>
    </lineage>
</organism>
<keyword evidence="6" id="KW-0812">Transmembrane</keyword>
<comment type="caution">
    <text evidence="8">The sequence shown here is derived from an EMBL/GenBank/DDBJ whole genome shotgun (WGS) entry which is preliminary data.</text>
</comment>
<dbReference type="Pfam" id="PF10557">
    <property type="entry name" value="Cullin_Nedd8"/>
    <property type="match status" value="1"/>
</dbReference>
<evidence type="ECO:0000256" key="5">
    <source>
        <dbReference type="RuleBase" id="RU003829"/>
    </source>
</evidence>
<dbReference type="GO" id="GO:0031625">
    <property type="term" value="F:ubiquitin protein ligase binding"/>
    <property type="evidence" value="ECO:0007669"/>
    <property type="project" value="InterPro"/>
</dbReference>
<keyword evidence="2" id="KW-1017">Isopeptide bond</keyword>